<sequence length="543" mass="60305">MADDSANDLIAGYKRSKTEYQDPELKKKVLNTIMMGLKNTKEDSGLRIPAGMNWDKHSMSRPKIHGQDREGLNRQGQPPPAGILGVSALLRKFTDMEQEASDEFKSRITHKSLDHPEYLARKAGALVPGLGGTDLTLVVGKGEQGTLIGSLVDDSQPQPRLTRRLSLSEVMAKENPSSGAITVNETEAIETASGYLMVESTNLLDESTQLAGVSSPVEGNDKVESWMMSAPGDESSFDIISDPNLELEEKTLKKIWKAQKLVSYPTSSQTKDKVSERGAKKGVGQEKTLRRPGARVLQRYEELSNTGGSERNNSWEAESDPGSSISARISERSDRDSGEVSMQTILTMLQKLDARMTQIEKTVKKVTEPLQGIQGKIDRQQKNLQRMRNDVDGAMNTVKDLVFLTSSGGKGAGPVGFDLSEEKSVHIDDGHFKGEETTTETERLRRHLRDLSRRTMSTRDDLQDIRKSYESNKSGNISAATRGNLKDYTKATRRIQEVLQNYAEFLDAGTIELFVEKLTQCVRPEEFDDLETMIRKTAEECEI</sequence>
<feature type="compositionally biased region" description="Basic and acidic residues" evidence="2">
    <location>
        <begin position="329"/>
        <end position="338"/>
    </location>
</feature>
<dbReference type="EMBL" id="MG600061">
    <property type="protein sequence ID" value="AVM87387.1"/>
    <property type="molecule type" value="Viral_cRNA"/>
</dbReference>
<reference evidence="3" key="1">
    <citation type="journal article" date="2018" name="Nature">
        <title>The evolutionary history of vertebrate RNA viruses.</title>
        <authorList>
            <person name="Shi M."/>
            <person name="Lin X.D."/>
            <person name="Chen X."/>
            <person name="Tian J.H."/>
            <person name="Chen L.J."/>
            <person name="Li K."/>
            <person name="Wang W."/>
            <person name="Eden J.S."/>
            <person name="Shen J.J."/>
            <person name="Liu L."/>
            <person name="Holmes E.C."/>
            <person name="Zhang Y.Z."/>
        </authorList>
    </citation>
    <scope>NUCLEOTIDE SEQUENCE</scope>
    <source>
        <strain evidence="3">XDLYMC44951</strain>
    </source>
</reference>
<feature type="compositionally biased region" description="Basic and acidic residues" evidence="2">
    <location>
        <begin position="270"/>
        <end position="289"/>
    </location>
</feature>
<evidence type="ECO:0000313" key="3">
    <source>
        <dbReference type="EMBL" id="AVM87387.1"/>
    </source>
</evidence>
<keyword evidence="1" id="KW-0175">Coiled coil</keyword>
<feature type="region of interest" description="Disordered" evidence="2">
    <location>
        <begin position="44"/>
        <end position="83"/>
    </location>
</feature>
<protein>
    <submittedName>
        <fullName evidence="3">Uncharacterized protein</fullName>
    </submittedName>
</protein>
<feature type="compositionally biased region" description="Polar residues" evidence="2">
    <location>
        <begin position="303"/>
        <end position="327"/>
    </location>
</feature>
<evidence type="ECO:0000256" key="1">
    <source>
        <dbReference type="SAM" id="Coils"/>
    </source>
</evidence>
<feature type="coiled-coil region" evidence="1">
    <location>
        <begin position="370"/>
        <end position="397"/>
    </location>
</feature>
<evidence type="ECO:0000256" key="2">
    <source>
        <dbReference type="SAM" id="MobiDB-lite"/>
    </source>
</evidence>
<organism evidence="3">
    <name type="scientific">Wenling triplecross lizardfish paramyxovirus</name>
    <dbReference type="NCBI Taxonomy" id="2116451"/>
    <lineage>
        <taxon>Viruses</taxon>
        <taxon>Riboviria</taxon>
        <taxon>Orthornavirae</taxon>
        <taxon>Negarnaviricota</taxon>
        <taxon>Haploviricotina</taxon>
        <taxon>Monjiviricetes</taxon>
        <taxon>Mononegavirales</taxon>
        <taxon>Paramyxoviridae</taxon>
        <taxon>Metaparamyxovirinae</taxon>
        <taxon>Synodonvirus</taxon>
        <taxon>Synodonvirus synodi</taxon>
    </lineage>
</organism>
<feature type="region of interest" description="Disordered" evidence="2">
    <location>
        <begin position="266"/>
        <end position="291"/>
    </location>
</feature>
<name>A0A2P1GN11_9MONO</name>
<proteinExistence type="predicted"/>
<accession>A0A2P1GN11</accession>
<feature type="region of interest" description="Disordered" evidence="2">
    <location>
        <begin position="303"/>
        <end position="340"/>
    </location>
</feature>